<dbReference type="CDD" id="cd00331">
    <property type="entry name" value="IGPS"/>
    <property type="match status" value="1"/>
</dbReference>
<evidence type="ECO:0000256" key="12">
    <source>
        <dbReference type="ARBA" id="ARBA00023239"/>
    </source>
</evidence>
<dbReference type="PANTHER" id="PTHR22854:SF2">
    <property type="entry name" value="INDOLE-3-GLYCEROL-PHOSPHATE SYNTHASE"/>
    <property type="match status" value="1"/>
</dbReference>
<keyword evidence="12 15" id="KW-0456">Lyase</keyword>
<dbReference type="CDD" id="cd00405">
    <property type="entry name" value="PRAI"/>
    <property type="match status" value="1"/>
</dbReference>
<evidence type="ECO:0000256" key="7">
    <source>
        <dbReference type="ARBA" id="ARBA00022605"/>
    </source>
</evidence>
<evidence type="ECO:0000256" key="11">
    <source>
        <dbReference type="ARBA" id="ARBA00023235"/>
    </source>
</evidence>
<keyword evidence="8 15" id="KW-0210">Decarboxylase</keyword>
<reference evidence="20" key="1">
    <citation type="journal article" date="2019" name="Int. J. Syst. Evol. Microbiol.">
        <title>The Global Catalogue of Microorganisms (GCM) 10K type strain sequencing project: providing services to taxonomists for standard genome sequencing and annotation.</title>
        <authorList>
            <consortium name="The Broad Institute Genomics Platform"/>
            <consortium name="The Broad Institute Genome Sequencing Center for Infectious Disease"/>
            <person name="Wu L."/>
            <person name="Ma J."/>
        </authorList>
    </citation>
    <scope>NUCLEOTIDE SEQUENCE [LARGE SCALE GENOMIC DNA]</scope>
    <source>
        <strain evidence="20">CGMCC 1.10992</strain>
    </source>
</reference>
<gene>
    <name evidence="19" type="primary">trpCF</name>
    <name evidence="15" type="synonym">trpC</name>
    <name evidence="16" type="synonym">trpF</name>
    <name evidence="19" type="ORF">ACFSJ3_00080</name>
</gene>
<keyword evidence="20" id="KW-1185">Reference proteome</keyword>
<dbReference type="EC" id="4.1.1.48" evidence="15"/>
<evidence type="ECO:0000256" key="16">
    <source>
        <dbReference type="HAMAP-Rule" id="MF_00135"/>
    </source>
</evidence>
<dbReference type="GO" id="GO:0004425">
    <property type="term" value="F:indole-3-glycerol-phosphate synthase activity"/>
    <property type="evidence" value="ECO:0007669"/>
    <property type="project" value="UniProtKB-EC"/>
</dbReference>
<evidence type="ECO:0000313" key="19">
    <source>
        <dbReference type="EMBL" id="MFD2094367.1"/>
    </source>
</evidence>
<dbReference type="PANTHER" id="PTHR22854">
    <property type="entry name" value="TRYPTOPHAN BIOSYNTHESIS PROTEIN"/>
    <property type="match status" value="1"/>
</dbReference>
<keyword evidence="11 16" id="KW-0413">Isomerase</keyword>
<protein>
    <recommendedName>
        <fullName evidence="15 16">Multifunctional fusion protein</fullName>
    </recommendedName>
    <domain>
        <recommendedName>
            <fullName evidence="15">Indole-3-glycerol phosphate synthase</fullName>
            <shortName evidence="15">IGPS</shortName>
            <ecNumber evidence="15">4.1.1.48</ecNumber>
        </recommendedName>
    </domain>
    <domain>
        <recommendedName>
            <fullName evidence="16">N-(5'-phosphoribosyl)anthranilate isomerase</fullName>
            <shortName evidence="16">PRAI</shortName>
            <ecNumber evidence="16">5.3.1.24</ecNumber>
        </recommendedName>
    </domain>
</protein>
<keyword evidence="7 15" id="KW-0028">Amino-acid biosynthesis</keyword>
<dbReference type="InterPro" id="IPR001240">
    <property type="entry name" value="PRAI_dom"/>
</dbReference>
<comment type="function">
    <text evidence="14">Bifunctional enzyme that catalyzes two sequential steps of tryptophan biosynthetic pathway. The first reaction is catalyzed by the isomerase, coded by the TrpF domain; the second reaction is catalyzed by the synthase, coded by the TrpC domain.</text>
</comment>
<comment type="pathway">
    <text evidence="3 16">Amino-acid biosynthesis; L-tryptophan biosynthesis; L-tryptophan from chorismate: step 3/5.</text>
</comment>
<dbReference type="PROSITE" id="PS00614">
    <property type="entry name" value="IGPS"/>
    <property type="match status" value="1"/>
</dbReference>
<evidence type="ECO:0000256" key="5">
    <source>
        <dbReference type="ARBA" id="ARBA00007902"/>
    </source>
</evidence>
<dbReference type="InterPro" id="IPR013785">
    <property type="entry name" value="Aldolase_TIM"/>
</dbReference>
<comment type="pathway">
    <text evidence="4 15">Amino-acid biosynthesis; L-tryptophan biosynthesis; L-tryptophan from chorismate: step 4/5.</text>
</comment>
<keyword evidence="10 15" id="KW-0057">Aromatic amino acid biosynthesis</keyword>
<dbReference type="InterPro" id="IPR011060">
    <property type="entry name" value="RibuloseP-bd_barrel"/>
</dbReference>
<comment type="catalytic activity">
    <reaction evidence="1 16">
        <text>N-(5-phospho-beta-D-ribosyl)anthranilate = 1-(2-carboxyphenylamino)-1-deoxy-D-ribulose 5-phosphate</text>
        <dbReference type="Rhea" id="RHEA:21540"/>
        <dbReference type="ChEBI" id="CHEBI:18277"/>
        <dbReference type="ChEBI" id="CHEBI:58613"/>
        <dbReference type="EC" id="5.3.1.24"/>
    </reaction>
</comment>
<evidence type="ECO:0000256" key="14">
    <source>
        <dbReference type="ARBA" id="ARBA00025592"/>
    </source>
</evidence>
<sequence length="458" mass="50735">MSETVLDRIVKDKRELLVSLKQERPLDGFIDQLEPSDRSFFDALSEPNAGFILECKKASPSKGLIRPEFELDYIASVYTKYAAAISVLTDTKYFQGKLDYLKQVRDQVTQPVLHKDFIVDPYQIYLGRLYGSDAVLLMLSVLDDEEYKALHQVADSLQIDVLTEVSNQEEMDRAIALGSKVIGINNRNLRDLSISLSKTEEFAPQVPSDRLVISESGIYHNSEVRHLSQFVDGFLVGSSLMSQPDVDLACRKLLFGHHKVCGLTCPAQAELVSQSGAIYGGLIFYPKSPRYVSDDMAKQIADVKGLNYVGVFVNEPAESVAEKAKALNLRAVQLHGDETEQDIQAIRALLPEGTEIWKAHRIADALPDFGSWPVDRHLVDTYHDASYGGVGRRFDWALLEQASEKSTLMLAGGLAPENAEKALKVGTHGLDFNSGVETAPGEKSAVKLAQLKQVLRSY</sequence>
<proteinExistence type="inferred from homology"/>
<evidence type="ECO:0000313" key="20">
    <source>
        <dbReference type="Proteomes" id="UP001597380"/>
    </source>
</evidence>
<feature type="domain" description="N-(5'phosphoribosyl) anthranilate isomerase (PRAI)" evidence="18">
    <location>
        <begin position="259"/>
        <end position="452"/>
    </location>
</feature>
<keyword evidence="13" id="KW-0511">Multifunctional enzyme</keyword>
<comment type="catalytic activity">
    <reaction evidence="2 15">
        <text>1-(2-carboxyphenylamino)-1-deoxy-D-ribulose 5-phosphate + H(+) = (1S,2R)-1-C-(indol-3-yl)glycerol 3-phosphate + CO2 + H2O</text>
        <dbReference type="Rhea" id="RHEA:23476"/>
        <dbReference type="ChEBI" id="CHEBI:15377"/>
        <dbReference type="ChEBI" id="CHEBI:15378"/>
        <dbReference type="ChEBI" id="CHEBI:16526"/>
        <dbReference type="ChEBI" id="CHEBI:58613"/>
        <dbReference type="ChEBI" id="CHEBI:58866"/>
        <dbReference type="EC" id="4.1.1.48"/>
    </reaction>
</comment>
<dbReference type="InterPro" id="IPR013798">
    <property type="entry name" value="Indole-3-glycerol_P_synth_dom"/>
</dbReference>
<dbReference type="NCBIfam" id="NF006945">
    <property type="entry name" value="PRK09427.1"/>
    <property type="match status" value="1"/>
</dbReference>
<evidence type="ECO:0000256" key="2">
    <source>
        <dbReference type="ARBA" id="ARBA00001633"/>
    </source>
</evidence>
<accession>A0ABW4XH38</accession>
<keyword evidence="9 15" id="KW-0822">Tryptophan biosynthesis</keyword>
<evidence type="ECO:0000256" key="15">
    <source>
        <dbReference type="HAMAP-Rule" id="MF_00134"/>
    </source>
</evidence>
<evidence type="ECO:0000256" key="1">
    <source>
        <dbReference type="ARBA" id="ARBA00001164"/>
    </source>
</evidence>
<dbReference type="HAMAP" id="MF_00135">
    <property type="entry name" value="PRAI"/>
    <property type="match status" value="1"/>
</dbReference>
<name>A0ABW4XH38_9GAMM</name>
<dbReference type="EMBL" id="JBHUHT010000003">
    <property type="protein sequence ID" value="MFD2094367.1"/>
    <property type="molecule type" value="Genomic_DNA"/>
</dbReference>
<organism evidence="19 20">
    <name type="scientific">Corallincola platygyrae</name>
    <dbReference type="NCBI Taxonomy" id="1193278"/>
    <lineage>
        <taxon>Bacteria</taxon>
        <taxon>Pseudomonadati</taxon>
        <taxon>Pseudomonadota</taxon>
        <taxon>Gammaproteobacteria</taxon>
        <taxon>Alteromonadales</taxon>
        <taxon>Psychromonadaceae</taxon>
        <taxon>Corallincola</taxon>
    </lineage>
</organism>
<evidence type="ECO:0000256" key="13">
    <source>
        <dbReference type="ARBA" id="ARBA00023268"/>
    </source>
</evidence>
<dbReference type="InterPro" id="IPR045186">
    <property type="entry name" value="Indole-3-glycerol_P_synth"/>
</dbReference>
<evidence type="ECO:0000256" key="6">
    <source>
        <dbReference type="ARBA" id="ARBA00009847"/>
    </source>
</evidence>
<dbReference type="Pfam" id="PF00218">
    <property type="entry name" value="IGPS"/>
    <property type="match status" value="1"/>
</dbReference>
<dbReference type="GO" id="GO:0004640">
    <property type="term" value="F:phosphoribosylanthranilate isomerase activity"/>
    <property type="evidence" value="ECO:0007669"/>
    <property type="project" value="UniProtKB-EC"/>
</dbReference>
<comment type="similarity">
    <text evidence="15">Belongs to the TrpC family.</text>
</comment>
<dbReference type="HAMAP" id="MF_00134_B">
    <property type="entry name" value="IGPS_B"/>
    <property type="match status" value="1"/>
</dbReference>
<evidence type="ECO:0000256" key="10">
    <source>
        <dbReference type="ARBA" id="ARBA00023141"/>
    </source>
</evidence>
<evidence type="ECO:0000256" key="9">
    <source>
        <dbReference type="ARBA" id="ARBA00022822"/>
    </source>
</evidence>
<evidence type="ECO:0000259" key="17">
    <source>
        <dbReference type="Pfam" id="PF00218"/>
    </source>
</evidence>
<comment type="similarity">
    <text evidence="5">In the N-terminal section; belongs to the TrpC family.</text>
</comment>
<evidence type="ECO:0000259" key="18">
    <source>
        <dbReference type="Pfam" id="PF00697"/>
    </source>
</evidence>
<comment type="similarity">
    <text evidence="16">Belongs to the TrpF family.</text>
</comment>
<dbReference type="RefSeq" id="WP_345337802.1">
    <property type="nucleotide sequence ID" value="NZ_BAABLI010000003.1"/>
</dbReference>
<dbReference type="InterPro" id="IPR001468">
    <property type="entry name" value="Indole-3-GlycerolPSynthase_CS"/>
</dbReference>
<comment type="similarity">
    <text evidence="6">In the C-terminal section; belongs to the TrpF family.</text>
</comment>
<dbReference type="Proteomes" id="UP001597380">
    <property type="component" value="Unassembled WGS sequence"/>
</dbReference>
<evidence type="ECO:0000256" key="4">
    <source>
        <dbReference type="ARBA" id="ARBA00004696"/>
    </source>
</evidence>
<dbReference type="EC" id="5.3.1.24" evidence="16"/>
<dbReference type="Gene3D" id="3.20.20.70">
    <property type="entry name" value="Aldolase class I"/>
    <property type="match status" value="2"/>
</dbReference>
<feature type="domain" description="Indole-3-glycerol phosphate synthase" evidence="17">
    <location>
        <begin position="6"/>
        <end position="253"/>
    </location>
</feature>
<dbReference type="SUPFAM" id="SSF51366">
    <property type="entry name" value="Ribulose-phoshate binding barrel"/>
    <property type="match status" value="2"/>
</dbReference>
<comment type="caution">
    <text evidence="19">The sequence shown here is derived from an EMBL/GenBank/DDBJ whole genome shotgun (WGS) entry which is preliminary data.</text>
</comment>
<evidence type="ECO:0000256" key="8">
    <source>
        <dbReference type="ARBA" id="ARBA00022793"/>
    </source>
</evidence>
<dbReference type="Pfam" id="PF00697">
    <property type="entry name" value="PRAI"/>
    <property type="match status" value="1"/>
</dbReference>
<evidence type="ECO:0000256" key="3">
    <source>
        <dbReference type="ARBA" id="ARBA00004664"/>
    </source>
</evidence>